<sequence length="394" mass="44159">MPSNTIHLAPRNYGLFVHRRTALRLPLLLAAGTALATAPRAVAAEPSRWPAERANGWYQAQGWLVGANYITSNAVNQLEMFQPATYDPRRIDSELAAAKSLGFNTVRVFLHDQLWAQDRQGFQGRLAQFVAIAARHGIKPLFVLFDSCWDPLPRPGPQRAPRPGVHNSGWAQSPGAEHLGDRRYRGVLYDYVTGVLGQFRSDERVLGWDLWNEPDNPARVYRKVERKDKLELVADLLPQVFRWARAVDPAQPLTSGVWQGSWGDPGQRSAIASIQLDNSDVITFHSYAAPADFEARIGELSPLGRPIVCTEYLARSRGSTVEGVLPIAKRHNVGAFNWGLVAGKTQTYLPWDSWDHPYRTPPKVWFSDLLRPDGRAYQDAELQTIRNLTGVQQE</sequence>
<dbReference type="SUPFAM" id="SSF51445">
    <property type="entry name" value="(Trans)glycosidases"/>
    <property type="match status" value="1"/>
</dbReference>
<accession>A0A498PY38</accession>
<name>A0A498PY38_9MYCO</name>
<feature type="signal peptide" evidence="2">
    <location>
        <begin position="1"/>
        <end position="36"/>
    </location>
</feature>
<evidence type="ECO:0000256" key="1">
    <source>
        <dbReference type="SAM" id="MobiDB-lite"/>
    </source>
</evidence>
<dbReference type="InterPro" id="IPR006311">
    <property type="entry name" value="TAT_signal"/>
</dbReference>
<evidence type="ECO:0000313" key="4">
    <source>
        <dbReference type="Proteomes" id="UP000273307"/>
    </source>
</evidence>
<evidence type="ECO:0000313" key="3">
    <source>
        <dbReference type="EMBL" id="VBA36640.1"/>
    </source>
</evidence>
<dbReference type="EMBL" id="UPHP01000037">
    <property type="protein sequence ID" value="VBA36640.1"/>
    <property type="molecule type" value="Genomic_DNA"/>
</dbReference>
<feature type="chain" id="PRO_5039355888" evidence="2">
    <location>
        <begin position="37"/>
        <end position="394"/>
    </location>
</feature>
<feature type="region of interest" description="Disordered" evidence="1">
    <location>
        <begin position="155"/>
        <end position="174"/>
    </location>
</feature>
<dbReference type="PROSITE" id="PS51318">
    <property type="entry name" value="TAT"/>
    <property type="match status" value="1"/>
</dbReference>
<proteinExistence type="predicted"/>
<reference evidence="3 4" key="1">
    <citation type="submission" date="2018-09" db="EMBL/GenBank/DDBJ databases">
        <authorList>
            <person name="Tagini F."/>
        </authorList>
    </citation>
    <scope>NUCLEOTIDE SEQUENCE [LARGE SCALE GENOMIC DNA]</scope>
    <source>
        <strain evidence="3 4">MK136</strain>
    </source>
</reference>
<dbReference type="Proteomes" id="UP000273307">
    <property type="component" value="Unassembled WGS sequence"/>
</dbReference>
<organism evidence="3 4">
    <name type="scientific">Mycobacterium attenuatum</name>
    <dbReference type="NCBI Taxonomy" id="2341086"/>
    <lineage>
        <taxon>Bacteria</taxon>
        <taxon>Bacillati</taxon>
        <taxon>Actinomycetota</taxon>
        <taxon>Actinomycetes</taxon>
        <taxon>Mycobacteriales</taxon>
        <taxon>Mycobacteriaceae</taxon>
        <taxon>Mycobacterium</taxon>
    </lineage>
</organism>
<dbReference type="InterPro" id="IPR017853">
    <property type="entry name" value="GH"/>
</dbReference>
<protein>
    <submittedName>
        <fullName evidence="3">Uncharacterized protein</fullName>
    </submittedName>
</protein>
<gene>
    <name evidence="3" type="ORF">LAUMK136_01496</name>
</gene>
<evidence type="ECO:0000256" key="2">
    <source>
        <dbReference type="SAM" id="SignalP"/>
    </source>
</evidence>
<dbReference type="Gene3D" id="3.20.20.80">
    <property type="entry name" value="Glycosidases"/>
    <property type="match status" value="1"/>
</dbReference>
<dbReference type="AlphaFoldDB" id="A0A498PY38"/>
<keyword evidence="4" id="KW-1185">Reference proteome</keyword>
<keyword evidence="2" id="KW-0732">Signal</keyword>